<feature type="region of interest" description="Disordered" evidence="2">
    <location>
        <begin position="776"/>
        <end position="831"/>
    </location>
</feature>
<evidence type="ECO:0000313" key="4">
    <source>
        <dbReference type="Proteomes" id="UP000035682"/>
    </source>
</evidence>
<feature type="coiled-coil region" evidence="1">
    <location>
        <begin position="427"/>
        <end position="454"/>
    </location>
</feature>
<name>A0A090L635_STRRB</name>
<evidence type="ECO:0000256" key="1">
    <source>
        <dbReference type="SAM" id="Coils"/>
    </source>
</evidence>
<dbReference type="Gene3D" id="1.20.5.490">
    <property type="entry name" value="Single helix bin"/>
    <property type="match status" value="1"/>
</dbReference>
<sequence length="960" mass="104648">MNFNSEVDTEDRKIVEKSLSNICENKVSDEIIHNLPSVSNTNLSNLINCDNRSEIKSVSCEYNDNMTTSLPENTSKNVTKGDVPIGINNVTTQCEGVEVKNNQNPSQTHKGRWECIDITENEGNDESEFTHINGRLFNGEDFCDNTKVSGKPGHIEKLGDLNIKDISSTTKSIQNSIISNQNGIVNSPIDSSDTVTKKVVTETSNQSNGSSIASTNLPLSNSSNQNVKKIKNILNHLPLTVNPNSIIPPVPSASTTPTHIVGNTFTIPNQQYQGTQNVNNVLPNNVVGGGTKVLNNGIPDESSLTFSNSNNGERVRLGNNSPSLIGNIGGSMPPVNKTNPTTITSGNGGQNSKKTSNASIISNDNISNAGNKTAPSTVGMNNIFGFFEKNGENDGNIMFKEDNNDKGDDHIGSKINQAMDLVKFHLSRSIRQEYDQLNAQIAELKNKVQVLECQNNILKSFAPEDIVQNLNVLSKTNPSTNNTGISGSGSVSATTTNNVGTIINTENSGLSRNSSTNNFMTSPNYTSKQSIEVNNKDSNGTYKTISDQQTNISSHCSSVNQSTCTPSPPNGTHSIGVSNYIINNSGNILLNDEQRQGQPIEENVSSTNNTFHDVKRKISGSSEAQSSSVGGRTTCNLQDNNTLNTNDNAALLTNNEKNLDVVSVNQLTNENSREISTQTDKKIDTKHKENLVTENEQILSSNLKNISKENKFSLPSNNVMGNGRIETTEIASQNKDFTASHITNNTMVQNNNAENTKTEVSSSCVTSEQVKKISNGIEKNGHNNDFEGRGPSPAKNSGGIDKKISPHINNTPIMKSQSQSNIEKNKDKPQLQTRKLSQQLALLLNQNESIGNKQNNTYSDCQKQQKNFLDKTNTKTKHEFKKNNFEKEYQDNVKNDIISKNNISLDYIENEQSSQQQEVGPSQELRQYQSCAQNGKTKSINKGTASSNASKIMMIQSPLN</sequence>
<dbReference type="AlphaFoldDB" id="A0A090L635"/>
<feature type="compositionally biased region" description="Low complexity" evidence="2">
    <location>
        <begin position="356"/>
        <end position="369"/>
    </location>
</feature>
<feature type="compositionally biased region" description="Polar residues" evidence="2">
    <location>
        <begin position="336"/>
        <end position="355"/>
    </location>
</feature>
<dbReference type="RefSeq" id="XP_024502789.1">
    <property type="nucleotide sequence ID" value="XM_024648854.1"/>
</dbReference>
<dbReference type="SUPFAM" id="SSF58026">
    <property type="entry name" value="Delta-sleep-inducing peptide immunoreactive peptide"/>
    <property type="match status" value="1"/>
</dbReference>
<evidence type="ECO:0000313" key="3">
    <source>
        <dbReference type="EMBL" id="CEF63588.1"/>
    </source>
</evidence>
<keyword evidence="4" id="KW-1185">Reference proteome</keyword>
<feature type="region of interest" description="Disordered" evidence="2">
    <location>
        <begin position="932"/>
        <end position="960"/>
    </location>
</feature>
<dbReference type="STRING" id="34506.A0A090L635"/>
<feature type="compositionally biased region" description="Basic and acidic residues" evidence="2">
    <location>
        <begin position="779"/>
        <end position="788"/>
    </location>
</feature>
<evidence type="ECO:0000313" key="5">
    <source>
        <dbReference type="WBParaSite" id="SRAE_1000184800.1"/>
    </source>
</evidence>
<dbReference type="EMBL" id="LN609528">
    <property type="protein sequence ID" value="CEF63588.1"/>
    <property type="molecule type" value="Genomic_DNA"/>
</dbReference>
<dbReference type="OrthoDB" id="8961796at2759"/>
<keyword evidence="1" id="KW-0175">Coiled coil</keyword>
<gene>
    <name evidence="3 5 6" type="ORF">SRAE_1000184800</name>
</gene>
<dbReference type="CDD" id="cd21936">
    <property type="entry name" value="ZIP_TSC22D"/>
    <property type="match status" value="1"/>
</dbReference>
<organism evidence="3">
    <name type="scientific">Strongyloides ratti</name>
    <name type="common">Parasitic roundworm</name>
    <dbReference type="NCBI Taxonomy" id="34506"/>
    <lineage>
        <taxon>Eukaryota</taxon>
        <taxon>Metazoa</taxon>
        <taxon>Ecdysozoa</taxon>
        <taxon>Nematoda</taxon>
        <taxon>Chromadorea</taxon>
        <taxon>Rhabditida</taxon>
        <taxon>Tylenchina</taxon>
        <taxon>Panagrolaimomorpha</taxon>
        <taxon>Strongyloidoidea</taxon>
        <taxon>Strongyloididae</taxon>
        <taxon>Strongyloides</taxon>
    </lineage>
</organism>
<reference evidence="3 4" key="1">
    <citation type="submission" date="2014-09" db="EMBL/GenBank/DDBJ databases">
        <authorList>
            <person name="Martin A.A."/>
        </authorList>
    </citation>
    <scope>NUCLEOTIDE SEQUENCE</scope>
    <source>
        <strain evidence="4">ED321</strain>
        <strain evidence="3">ED321 Heterogonic</strain>
    </source>
</reference>
<dbReference type="GeneID" id="36375953"/>
<dbReference type="InterPro" id="IPR000580">
    <property type="entry name" value="TSC22/Bun"/>
</dbReference>
<dbReference type="GO" id="GO:0006357">
    <property type="term" value="P:regulation of transcription by RNA polymerase II"/>
    <property type="evidence" value="ECO:0007669"/>
    <property type="project" value="InterPro"/>
</dbReference>
<dbReference type="Proteomes" id="UP000035682">
    <property type="component" value="Unplaced"/>
</dbReference>
<feature type="compositionally biased region" description="Polar residues" evidence="2">
    <location>
        <begin position="932"/>
        <end position="950"/>
    </location>
</feature>
<dbReference type="Pfam" id="PF01166">
    <property type="entry name" value="TSC22"/>
    <property type="match status" value="1"/>
</dbReference>
<evidence type="ECO:0000313" key="6">
    <source>
        <dbReference type="WormBase" id="SRAE_1000184800"/>
    </source>
</evidence>
<proteinExistence type="predicted"/>
<accession>A0A090L635</accession>
<evidence type="ECO:0000256" key="2">
    <source>
        <dbReference type="SAM" id="MobiDB-lite"/>
    </source>
</evidence>
<feature type="compositionally biased region" description="Polar residues" evidence="2">
    <location>
        <begin position="807"/>
        <end position="822"/>
    </location>
</feature>
<dbReference type="WormBase" id="SRAE_1000184800">
    <property type="protein sequence ID" value="SRP00430"/>
    <property type="gene ID" value="WBGene00258458"/>
</dbReference>
<protein>
    <submittedName>
        <fullName evidence="3 5">TSC-22 / Dip / Bun family-containing protein</fullName>
    </submittedName>
</protein>
<dbReference type="eggNOG" id="KOG4797">
    <property type="taxonomic scope" value="Eukaryota"/>
</dbReference>
<feature type="region of interest" description="Disordered" evidence="2">
    <location>
        <begin position="618"/>
        <end position="640"/>
    </location>
</feature>
<feature type="region of interest" description="Disordered" evidence="2">
    <location>
        <begin position="328"/>
        <end position="374"/>
    </location>
</feature>
<feature type="compositionally biased region" description="Low complexity" evidence="2">
    <location>
        <begin position="619"/>
        <end position="640"/>
    </location>
</feature>
<dbReference type="CTD" id="36375953"/>
<dbReference type="WBParaSite" id="SRAE_1000184800.1">
    <property type="protein sequence ID" value="SRAE_1000184800.1"/>
    <property type="gene ID" value="WBGene00258458"/>
</dbReference>
<reference evidence="5" key="2">
    <citation type="submission" date="2020-12" db="UniProtKB">
        <authorList>
            <consortium name="WormBaseParasite"/>
        </authorList>
    </citation>
    <scope>IDENTIFICATION</scope>
</reference>